<evidence type="ECO:0000256" key="1">
    <source>
        <dbReference type="SAM" id="SignalP"/>
    </source>
</evidence>
<dbReference type="Gene3D" id="2.60.40.2880">
    <property type="entry name" value="MmpS1-5, C-terminal soluble domain"/>
    <property type="match status" value="1"/>
</dbReference>
<dbReference type="EMBL" id="CP001802">
    <property type="protein sequence ID" value="ACY21031.1"/>
    <property type="molecule type" value="Genomic_DNA"/>
</dbReference>
<organism evidence="2 3">
    <name type="scientific">Gordonia bronchialis (strain ATCC 25592 / DSM 43247 / BCRC 13721 / JCM 3198 / KCTC 3076 / NBRC 16047 / NCTC 10667)</name>
    <name type="common">Rhodococcus bronchialis</name>
    <dbReference type="NCBI Taxonomy" id="526226"/>
    <lineage>
        <taxon>Bacteria</taxon>
        <taxon>Bacillati</taxon>
        <taxon>Actinomycetota</taxon>
        <taxon>Actinomycetes</taxon>
        <taxon>Mycobacteriales</taxon>
        <taxon>Gordoniaceae</taxon>
        <taxon>Gordonia</taxon>
    </lineage>
</organism>
<accession>D0L8L4</accession>
<proteinExistence type="predicted"/>
<gene>
    <name evidence="2" type="ordered locus">Gbro_1773</name>
</gene>
<dbReference type="HOGENOM" id="CLU_1872520_0_0_11"/>
<dbReference type="AlphaFoldDB" id="D0L8L4"/>
<protein>
    <submittedName>
        <fullName evidence="2">Uncharacterized protein</fullName>
    </submittedName>
</protein>
<feature type="signal peptide" evidence="1">
    <location>
        <begin position="1"/>
        <end position="29"/>
    </location>
</feature>
<evidence type="ECO:0000313" key="3">
    <source>
        <dbReference type="Proteomes" id="UP000001219"/>
    </source>
</evidence>
<dbReference type="Proteomes" id="UP000001219">
    <property type="component" value="Chromosome"/>
</dbReference>
<dbReference type="eggNOG" id="ENOG5031VVY">
    <property type="taxonomic scope" value="Bacteria"/>
</dbReference>
<dbReference type="KEGG" id="gbr:Gbro_1773"/>
<feature type="chain" id="PRO_5003010003" evidence="1">
    <location>
        <begin position="30"/>
        <end position="149"/>
    </location>
</feature>
<name>D0L8L4_GORB4</name>
<keyword evidence="3" id="KW-1185">Reference proteome</keyword>
<dbReference type="InterPro" id="IPR038468">
    <property type="entry name" value="MmpS_C"/>
</dbReference>
<dbReference type="RefSeq" id="WP_012833594.1">
    <property type="nucleotide sequence ID" value="NC_013441.1"/>
</dbReference>
<dbReference type="OrthoDB" id="4381297at2"/>
<evidence type="ECO:0000313" key="2">
    <source>
        <dbReference type="EMBL" id="ACY21031.1"/>
    </source>
</evidence>
<keyword evidence="1" id="KW-0732">Signal</keyword>
<sequence length="149" mass="16710">MSRIITSIVSVLVGTLLVPAAMHTTPAHAAPAEPKPGDRITIALTSDRQYNSAATWFDAHNRMQTQTDLPLPRQDQKSRLWTGTMVYTNAIRDPHLDVMFQSTGNYARCEIWVNEHRIVEKTTRGKFATVYCDGSTEPPTHTAPTPRHR</sequence>
<reference evidence="2 3" key="2">
    <citation type="journal article" date="2010" name="Stand. Genomic Sci.">
        <title>Complete genome sequence of Gordonia bronchialis type strain (3410).</title>
        <authorList>
            <person name="Ivanova N."/>
            <person name="Sikorski J."/>
            <person name="Jando M."/>
            <person name="Lapidus A."/>
            <person name="Nolan M."/>
            <person name="Lucas S."/>
            <person name="Del Rio T.G."/>
            <person name="Tice H."/>
            <person name="Copeland A."/>
            <person name="Cheng J.F."/>
            <person name="Chen F."/>
            <person name="Bruce D."/>
            <person name="Goodwin L."/>
            <person name="Pitluck S."/>
            <person name="Mavromatis K."/>
            <person name="Ovchinnikova G."/>
            <person name="Pati A."/>
            <person name="Chen A."/>
            <person name="Palaniappan K."/>
            <person name="Land M."/>
            <person name="Hauser L."/>
            <person name="Chang Y.J."/>
            <person name="Jeffries C.D."/>
            <person name="Chain P."/>
            <person name="Saunders E."/>
            <person name="Han C."/>
            <person name="Detter J.C."/>
            <person name="Brettin T."/>
            <person name="Rohde M."/>
            <person name="Goker M."/>
            <person name="Bristow J."/>
            <person name="Eisen J.A."/>
            <person name="Markowitz V."/>
            <person name="Hugenholtz P."/>
            <person name="Klenk H.P."/>
            <person name="Kyrpides N.C."/>
        </authorList>
    </citation>
    <scope>NUCLEOTIDE SEQUENCE [LARGE SCALE GENOMIC DNA]</scope>
    <source>
        <strain evidence="3">ATCC 25592 / DSM 43247 / BCRC 13721 / JCM 3198 / KCTC 3076 / NBRC 16047 / NCTC 10667</strain>
    </source>
</reference>
<reference evidence="3" key="1">
    <citation type="submission" date="2009-10" db="EMBL/GenBank/DDBJ databases">
        <title>The complete chromosome of Gordonia bronchialis DSM 43247.</title>
        <authorList>
            <consortium name="US DOE Joint Genome Institute (JGI-PGF)"/>
            <person name="Lucas S."/>
            <person name="Copeland A."/>
            <person name="Lapidus A."/>
            <person name="Glavina del Rio T."/>
            <person name="Dalin E."/>
            <person name="Tice H."/>
            <person name="Bruce D."/>
            <person name="Goodwin L."/>
            <person name="Pitluck S."/>
            <person name="Kyrpides N."/>
            <person name="Mavromatis K."/>
            <person name="Ivanova N."/>
            <person name="Ovchinnikova G."/>
            <person name="Saunders E."/>
            <person name="Brettin T."/>
            <person name="Detter J.C."/>
            <person name="Han C."/>
            <person name="Larimer F."/>
            <person name="Land M."/>
            <person name="Hauser L."/>
            <person name="Markowitz V."/>
            <person name="Cheng J.-F."/>
            <person name="Hugenholtz P."/>
            <person name="Woyke T."/>
            <person name="Wu D."/>
            <person name="Jando M."/>
            <person name="Schneider S."/>
            <person name="Goeker M."/>
            <person name="Klenk H.-P."/>
            <person name="Eisen J.A."/>
        </authorList>
    </citation>
    <scope>NUCLEOTIDE SEQUENCE [LARGE SCALE GENOMIC DNA]</scope>
    <source>
        <strain evidence="3">ATCC 25592 / DSM 43247 / BCRC 13721 / JCM 3198 / KCTC 3076 / NBRC 16047 / NCTC 10667</strain>
    </source>
</reference>